<feature type="transmembrane region" description="Helical" evidence="10">
    <location>
        <begin position="62"/>
        <end position="80"/>
    </location>
</feature>
<keyword evidence="2 10" id="KW-0812">Transmembrane</keyword>
<accession>A0A6A7G2F2</accession>
<dbReference type="PROSITE" id="PS50089">
    <property type="entry name" value="ZF_RING_2"/>
    <property type="match status" value="1"/>
</dbReference>
<feature type="transmembrane region" description="Helical" evidence="10">
    <location>
        <begin position="328"/>
        <end position="348"/>
    </location>
</feature>
<dbReference type="Gene3D" id="3.30.40.10">
    <property type="entry name" value="Zinc/RING finger domain, C3HC4 (zinc finger)"/>
    <property type="match status" value="1"/>
</dbReference>
<evidence type="ECO:0000259" key="11">
    <source>
        <dbReference type="PROSITE" id="PS50089"/>
    </source>
</evidence>
<dbReference type="EMBL" id="IACT01006015">
    <property type="protein sequence ID" value="LAC25157.1"/>
    <property type="molecule type" value="mRNA"/>
</dbReference>
<evidence type="ECO:0000256" key="5">
    <source>
        <dbReference type="ARBA" id="ARBA00022833"/>
    </source>
</evidence>
<dbReference type="GO" id="GO:0016020">
    <property type="term" value="C:membrane"/>
    <property type="evidence" value="ECO:0007669"/>
    <property type="project" value="UniProtKB-SubCell"/>
</dbReference>
<dbReference type="InterPro" id="IPR013083">
    <property type="entry name" value="Znf_RING/FYVE/PHD"/>
</dbReference>
<evidence type="ECO:0000256" key="2">
    <source>
        <dbReference type="ARBA" id="ARBA00022692"/>
    </source>
</evidence>
<dbReference type="GO" id="GO:0008270">
    <property type="term" value="F:zinc ion binding"/>
    <property type="evidence" value="ECO:0007669"/>
    <property type="project" value="UniProtKB-KW"/>
</dbReference>
<proteinExistence type="evidence at transcript level"/>
<reference evidence="12" key="1">
    <citation type="submission" date="2017-11" db="EMBL/GenBank/DDBJ databases">
        <title>The sensing device of the deep-sea amphipod.</title>
        <authorList>
            <person name="Kobayashi H."/>
            <person name="Nagahama T."/>
            <person name="Arai W."/>
            <person name="Sasagawa Y."/>
            <person name="Umeda M."/>
            <person name="Hayashi T."/>
            <person name="Nikaido I."/>
            <person name="Watanabe H."/>
            <person name="Oguri K."/>
            <person name="Kitazato H."/>
            <person name="Fujioka K."/>
            <person name="Kido Y."/>
            <person name="Takami H."/>
        </authorList>
    </citation>
    <scope>NUCLEOTIDE SEQUENCE</scope>
    <source>
        <tissue evidence="12">Whole body</tissue>
    </source>
</reference>
<dbReference type="InterPro" id="IPR025754">
    <property type="entry name" value="TRC8_N_dom"/>
</dbReference>
<dbReference type="InterPro" id="IPR050731">
    <property type="entry name" value="HRD1_E3_ubiq-ligases"/>
</dbReference>
<dbReference type="GO" id="GO:0036503">
    <property type="term" value="P:ERAD pathway"/>
    <property type="evidence" value="ECO:0007669"/>
    <property type="project" value="TreeGrafter"/>
</dbReference>
<name>A0A6A7G2F2_9CRUS</name>
<dbReference type="PANTHER" id="PTHR22763:SF191">
    <property type="entry name" value="RING FINGER PROTEIN 145 HOMOLOG"/>
    <property type="match status" value="1"/>
</dbReference>
<protein>
    <submittedName>
        <fullName evidence="12">RING finger protein 145-like</fullName>
    </submittedName>
</protein>
<dbReference type="InterPro" id="IPR001841">
    <property type="entry name" value="Znf_RING"/>
</dbReference>
<feature type="domain" description="RING-type" evidence="11">
    <location>
        <begin position="591"/>
        <end position="629"/>
    </location>
</feature>
<feature type="transmembrane region" description="Helical" evidence="10">
    <location>
        <begin position="510"/>
        <end position="528"/>
    </location>
</feature>
<evidence type="ECO:0000256" key="9">
    <source>
        <dbReference type="SAM" id="MobiDB-lite"/>
    </source>
</evidence>
<evidence type="ECO:0000256" key="7">
    <source>
        <dbReference type="ARBA" id="ARBA00023136"/>
    </source>
</evidence>
<feature type="transmembrane region" description="Helical" evidence="10">
    <location>
        <begin position="21"/>
        <end position="42"/>
    </location>
</feature>
<sequence>MDNNVIRLIGGVRSWKVNGEHFETVATIILRIPGYLVLNFWWEYDLRNAIPRSMAWSDVVSSGFVLFVLVQGVLLLLLPLRQLVLMYMHYLTIAVLAAADQFSRYYVSTESALVEEWPRYEAVAFQGFSNIIVPHKPLFDGDPAESSFMRQQISAIVFHTIVACFVTFFLDLNNNREKILLLVYYIPVFARLAGLPVQHLPVVHNFASCFVLFLTVMYIFLCLPHVFKFIRDTYTSLTLMLELYGTVGLVIHIANRIFVPVQLLLFWLVMYLTTLYQRLLPAQKDYTTGPASVASSTSGDDSWDYVVDSPSFLYTLLYSAAEVCHTPLLLVGTCTAVAFIAKAVLSMAQKFTVGRRPYARPQDPTQNGVAEGATMMLLSIQTSLHSIEMPDRFNLFSVILLIVLSSLLQNTFELVEPHVMALSAQGLAPLSRHIRVVAMCLFLFCLPIYMVYMFTLIFEQDFWLLLVVSTSVMTAVQVLGLMVTYCLLTYDALCAQNWPELDDVIYYSRATIRVFEFLVALFVVGAGIKETIAGQWTMMNIIVLSIHCYFNVFQRLQQGWKSFLLRLEAAKKISSLPEATPKQLEEFNDVCSICFSEMDSACITTCHHLFHSPCLRKWLYVQDKCPLCQTVITVPTDLNFDENLTQQQDETSSINEQQIADANIIQQNNSDIDEQQQQQTESPMAIEQQQTISRSKESIETTENTTASTLNTPVQLQLHTPTTSSVNIETNTNASNPSTSKNEQGNLPAQNLKQLLVKIKTDDGGKVFRAENKSESSVNGNIIKCIVDEEARTETLCNSIESEVGANIPMLDDSEDDK</sequence>
<evidence type="ECO:0000256" key="10">
    <source>
        <dbReference type="SAM" id="Phobius"/>
    </source>
</evidence>
<feature type="region of interest" description="Disordered" evidence="9">
    <location>
        <begin position="690"/>
        <end position="747"/>
    </location>
</feature>
<dbReference type="Pfam" id="PF13639">
    <property type="entry name" value="zf-RING_2"/>
    <property type="match status" value="1"/>
</dbReference>
<evidence type="ECO:0000313" key="12">
    <source>
        <dbReference type="EMBL" id="LAC25157.1"/>
    </source>
</evidence>
<evidence type="ECO:0000256" key="8">
    <source>
        <dbReference type="PROSITE-ProRule" id="PRU00175"/>
    </source>
</evidence>
<dbReference type="GO" id="GO:0043161">
    <property type="term" value="P:proteasome-mediated ubiquitin-dependent protein catabolic process"/>
    <property type="evidence" value="ECO:0007669"/>
    <property type="project" value="TreeGrafter"/>
</dbReference>
<keyword evidence="5" id="KW-0862">Zinc</keyword>
<dbReference type="PANTHER" id="PTHR22763">
    <property type="entry name" value="RING ZINC FINGER PROTEIN"/>
    <property type="match status" value="1"/>
</dbReference>
<feature type="transmembrane region" description="Helical" evidence="10">
    <location>
        <begin position="534"/>
        <end position="553"/>
    </location>
</feature>
<feature type="transmembrane region" description="Helical" evidence="10">
    <location>
        <begin position="393"/>
        <end position="415"/>
    </location>
</feature>
<feature type="compositionally biased region" description="Polar residues" evidence="9">
    <location>
        <begin position="713"/>
        <end position="747"/>
    </location>
</feature>
<dbReference type="Pfam" id="PF13705">
    <property type="entry name" value="TRC8_N"/>
    <property type="match status" value="1"/>
</dbReference>
<dbReference type="CDD" id="cd16476">
    <property type="entry name" value="RING-H2_RNF139-like"/>
    <property type="match status" value="1"/>
</dbReference>
<comment type="subcellular location">
    <subcellularLocation>
        <location evidence="1">Membrane</location>
        <topology evidence="1">Multi-pass membrane protein</topology>
    </subcellularLocation>
</comment>
<dbReference type="SMART" id="SM00184">
    <property type="entry name" value="RING"/>
    <property type="match status" value="1"/>
</dbReference>
<keyword evidence="3" id="KW-0479">Metal-binding</keyword>
<keyword evidence="6 10" id="KW-1133">Transmembrane helix</keyword>
<keyword evidence="7 10" id="KW-0472">Membrane</keyword>
<dbReference type="GO" id="GO:0061630">
    <property type="term" value="F:ubiquitin protein ligase activity"/>
    <property type="evidence" value="ECO:0007669"/>
    <property type="project" value="TreeGrafter"/>
</dbReference>
<evidence type="ECO:0000256" key="3">
    <source>
        <dbReference type="ARBA" id="ARBA00022723"/>
    </source>
</evidence>
<dbReference type="GO" id="GO:0012505">
    <property type="term" value="C:endomembrane system"/>
    <property type="evidence" value="ECO:0007669"/>
    <property type="project" value="TreeGrafter"/>
</dbReference>
<keyword evidence="4 8" id="KW-0863">Zinc-finger</keyword>
<evidence type="ECO:0000256" key="1">
    <source>
        <dbReference type="ARBA" id="ARBA00004141"/>
    </source>
</evidence>
<feature type="compositionally biased region" description="Low complexity" evidence="9">
    <location>
        <begin position="701"/>
        <end position="712"/>
    </location>
</feature>
<feature type="transmembrane region" description="Helical" evidence="10">
    <location>
        <begin position="463"/>
        <end position="490"/>
    </location>
</feature>
<dbReference type="AlphaFoldDB" id="A0A6A7G2F2"/>
<dbReference type="SUPFAM" id="SSF57850">
    <property type="entry name" value="RING/U-box"/>
    <property type="match status" value="1"/>
</dbReference>
<feature type="transmembrane region" description="Helical" evidence="10">
    <location>
        <begin position="153"/>
        <end position="172"/>
    </location>
</feature>
<evidence type="ECO:0000256" key="4">
    <source>
        <dbReference type="ARBA" id="ARBA00022771"/>
    </source>
</evidence>
<feature type="transmembrane region" description="Helical" evidence="10">
    <location>
        <begin position="179"/>
        <end position="197"/>
    </location>
</feature>
<evidence type="ECO:0000256" key="6">
    <source>
        <dbReference type="ARBA" id="ARBA00022989"/>
    </source>
</evidence>
<feature type="transmembrane region" description="Helical" evidence="10">
    <location>
        <begin position="203"/>
        <end position="221"/>
    </location>
</feature>
<feature type="transmembrane region" description="Helical" evidence="10">
    <location>
        <begin position="436"/>
        <end position="457"/>
    </location>
</feature>
<organism evidence="12">
    <name type="scientific">Hirondellea gigas</name>
    <dbReference type="NCBI Taxonomy" id="1518452"/>
    <lineage>
        <taxon>Eukaryota</taxon>
        <taxon>Metazoa</taxon>
        <taxon>Ecdysozoa</taxon>
        <taxon>Arthropoda</taxon>
        <taxon>Crustacea</taxon>
        <taxon>Multicrustacea</taxon>
        <taxon>Malacostraca</taxon>
        <taxon>Eumalacostraca</taxon>
        <taxon>Peracarida</taxon>
        <taxon>Amphipoda</taxon>
        <taxon>Amphilochidea</taxon>
        <taxon>Lysianassida</taxon>
        <taxon>Lysianassidira</taxon>
        <taxon>Lysianassoidea</taxon>
        <taxon>Lysianassidae</taxon>
        <taxon>Hirondellea</taxon>
    </lineage>
</organism>
<feature type="transmembrane region" description="Helical" evidence="10">
    <location>
        <begin position="257"/>
        <end position="276"/>
    </location>
</feature>